<gene>
    <name evidence="1" type="ORF">K435DRAFT_804762</name>
</gene>
<reference evidence="1 2" key="1">
    <citation type="journal article" date="2019" name="Nat. Ecol. Evol.">
        <title>Megaphylogeny resolves global patterns of mushroom evolution.</title>
        <authorList>
            <person name="Varga T."/>
            <person name="Krizsan K."/>
            <person name="Foldi C."/>
            <person name="Dima B."/>
            <person name="Sanchez-Garcia M."/>
            <person name="Sanchez-Ramirez S."/>
            <person name="Szollosi G.J."/>
            <person name="Szarkandi J.G."/>
            <person name="Papp V."/>
            <person name="Albert L."/>
            <person name="Andreopoulos W."/>
            <person name="Angelini C."/>
            <person name="Antonin V."/>
            <person name="Barry K.W."/>
            <person name="Bougher N.L."/>
            <person name="Buchanan P."/>
            <person name="Buyck B."/>
            <person name="Bense V."/>
            <person name="Catcheside P."/>
            <person name="Chovatia M."/>
            <person name="Cooper J."/>
            <person name="Damon W."/>
            <person name="Desjardin D."/>
            <person name="Finy P."/>
            <person name="Geml J."/>
            <person name="Haridas S."/>
            <person name="Hughes K."/>
            <person name="Justo A."/>
            <person name="Karasinski D."/>
            <person name="Kautmanova I."/>
            <person name="Kiss B."/>
            <person name="Kocsube S."/>
            <person name="Kotiranta H."/>
            <person name="LaButti K.M."/>
            <person name="Lechner B.E."/>
            <person name="Liimatainen K."/>
            <person name="Lipzen A."/>
            <person name="Lukacs Z."/>
            <person name="Mihaltcheva S."/>
            <person name="Morgado L.N."/>
            <person name="Niskanen T."/>
            <person name="Noordeloos M.E."/>
            <person name="Ohm R.A."/>
            <person name="Ortiz-Santana B."/>
            <person name="Ovrebo C."/>
            <person name="Racz N."/>
            <person name="Riley R."/>
            <person name="Savchenko A."/>
            <person name="Shiryaev A."/>
            <person name="Soop K."/>
            <person name="Spirin V."/>
            <person name="Szebenyi C."/>
            <person name="Tomsovsky M."/>
            <person name="Tulloss R.E."/>
            <person name="Uehling J."/>
            <person name="Grigoriev I.V."/>
            <person name="Vagvolgyi C."/>
            <person name="Papp T."/>
            <person name="Martin F.M."/>
            <person name="Miettinen O."/>
            <person name="Hibbett D.S."/>
            <person name="Nagy L.G."/>
        </authorList>
    </citation>
    <scope>NUCLEOTIDE SEQUENCE [LARGE SCALE GENOMIC DNA]</scope>
    <source>
        <strain evidence="1 2">CBS 962.96</strain>
    </source>
</reference>
<dbReference type="AlphaFoldDB" id="A0A4S8LDZ6"/>
<evidence type="ECO:0000313" key="2">
    <source>
        <dbReference type="Proteomes" id="UP000297245"/>
    </source>
</evidence>
<name>A0A4S8LDZ6_DENBC</name>
<keyword evidence="2" id="KW-1185">Reference proteome</keyword>
<sequence>MSEVLSERGQGNSRVISQNFAYQWFMSIWDTTCQLGNYLRSIAIFAVNLEAADILLFNPTSDMYAMKYPPYDTRLQPFAKKMSLKLPLYFLHKESTLPKSKKNNITVKQEC</sequence>
<dbReference type="Proteomes" id="UP000297245">
    <property type="component" value="Unassembled WGS sequence"/>
</dbReference>
<organism evidence="1 2">
    <name type="scientific">Dendrothele bispora (strain CBS 962.96)</name>
    <dbReference type="NCBI Taxonomy" id="1314807"/>
    <lineage>
        <taxon>Eukaryota</taxon>
        <taxon>Fungi</taxon>
        <taxon>Dikarya</taxon>
        <taxon>Basidiomycota</taxon>
        <taxon>Agaricomycotina</taxon>
        <taxon>Agaricomycetes</taxon>
        <taxon>Agaricomycetidae</taxon>
        <taxon>Agaricales</taxon>
        <taxon>Agaricales incertae sedis</taxon>
        <taxon>Dendrothele</taxon>
    </lineage>
</organism>
<proteinExistence type="predicted"/>
<dbReference type="EMBL" id="ML179475">
    <property type="protein sequence ID" value="THU86873.1"/>
    <property type="molecule type" value="Genomic_DNA"/>
</dbReference>
<evidence type="ECO:0000313" key="1">
    <source>
        <dbReference type="EMBL" id="THU86873.1"/>
    </source>
</evidence>
<protein>
    <submittedName>
        <fullName evidence="1">Uncharacterized protein</fullName>
    </submittedName>
</protein>
<accession>A0A4S8LDZ6</accession>